<organism evidence="1 2">
    <name type="scientific">Flavobacterium piscis</name>
    <dbReference type="NCBI Taxonomy" id="1114874"/>
    <lineage>
        <taxon>Bacteria</taxon>
        <taxon>Pseudomonadati</taxon>
        <taxon>Bacteroidota</taxon>
        <taxon>Flavobacteriia</taxon>
        <taxon>Flavobacteriales</taxon>
        <taxon>Flavobacteriaceae</taxon>
        <taxon>Flavobacterium</taxon>
    </lineage>
</organism>
<keyword evidence="2" id="KW-1185">Reference proteome</keyword>
<dbReference type="EMBL" id="LVEN01000027">
    <property type="protein sequence ID" value="OCB73533.1"/>
    <property type="molecule type" value="Genomic_DNA"/>
</dbReference>
<proteinExistence type="predicted"/>
<name>A0ABX2XJQ6_9FLAO</name>
<protein>
    <submittedName>
        <fullName evidence="1">Uncharacterized protein</fullName>
    </submittedName>
</protein>
<evidence type="ECO:0000313" key="2">
    <source>
        <dbReference type="Proteomes" id="UP000093343"/>
    </source>
</evidence>
<dbReference type="RefSeq" id="WP_065449853.1">
    <property type="nucleotide sequence ID" value="NZ_LVEN01000027.1"/>
</dbReference>
<gene>
    <name evidence="1" type="ORF">FLP_12660</name>
</gene>
<accession>A0ABX2XJQ6</accession>
<reference evidence="2" key="1">
    <citation type="submission" date="2016-03" db="EMBL/GenBank/DDBJ databases">
        <title>Draft genome sequence of Paenibacillus glacialis DSM 22343.</title>
        <authorList>
            <person name="Shin S.-K."/>
            <person name="Yi H."/>
        </authorList>
    </citation>
    <scope>NUCLEOTIDE SEQUENCE [LARGE SCALE GENOMIC DNA]</scope>
    <source>
        <strain evidence="2">CCUG 60099</strain>
    </source>
</reference>
<dbReference type="Proteomes" id="UP000093343">
    <property type="component" value="Unassembled WGS sequence"/>
</dbReference>
<sequence length="201" mass="21875">MKNNNNSNRSLAVKSSSFKNKAVKLVQQLFYASAFILLFSACSSDDGGSDENKSDYYFRASVGGRKIDFRTAKFQGGGNDDRFEMIVVGGFDGPHPTKAGEVMPPSLDFEIWRVGGNITAGTYSTPAELEMMGRYAIQTKDGTILYNTAIGDDLFTVKIESISKKGIKGTFEGTVRNVSSGETISITEGTFNLPYDQIVNP</sequence>
<comment type="caution">
    <text evidence="1">The sequence shown here is derived from an EMBL/GenBank/DDBJ whole genome shotgun (WGS) entry which is preliminary data.</text>
</comment>
<evidence type="ECO:0000313" key="1">
    <source>
        <dbReference type="EMBL" id="OCB73533.1"/>
    </source>
</evidence>